<dbReference type="PANTHER" id="PTHR42951">
    <property type="entry name" value="METALLO-BETA-LACTAMASE DOMAIN-CONTAINING"/>
    <property type="match status" value="1"/>
</dbReference>
<dbReference type="Proteomes" id="UP000567293">
    <property type="component" value="Unassembled WGS sequence"/>
</dbReference>
<dbReference type="PANTHER" id="PTHR42951:SF4">
    <property type="entry name" value="ACYL-COENZYME A THIOESTERASE MBLAC2"/>
    <property type="match status" value="1"/>
</dbReference>
<feature type="domain" description="Metallo-beta-lactamase" evidence="3">
    <location>
        <begin position="72"/>
        <end position="255"/>
    </location>
</feature>
<evidence type="ECO:0000313" key="5">
    <source>
        <dbReference type="Proteomes" id="UP000567293"/>
    </source>
</evidence>
<dbReference type="GO" id="GO:0017001">
    <property type="term" value="P:antibiotic catabolic process"/>
    <property type="evidence" value="ECO:0007669"/>
    <property type="project" value="UniProtKB-ARBA"/>
</dbReference>
<dbReference type="Gene3D" id="3.60.15.10">
    <property type="entry name" value="Ribonuclease Z/Hydroxyacylglutathione hydrolase-like"/>
    <property type="match status" value="1"/>
</dbReference>
<evidence type="ECO:0000256" key="2">
    <source>
        <dbReference type="SAM" id="SignalP"/>
    </source>
</evidence>
<dbReference type="GO" id="GO:0016787">
    <property type="term" value="F:hydrolase activity"/>
    <property type="evidence" value="ECO:0007669"/>
    <property type="project" value="UniProtKB-KW"/>
</dbReference>
<proteinExistence type="inferred from homology"/>
<dbReference type="InterPro" id="IPR036866">
    <property type="entry name" value="RibonucZ/Hydroxyglut_hydro"/>
</dbReference>
<dbReference type="InterPro" id="IPR001279">
    <property type="entry name" value="Metallo-B-lactamas"/>
</dbReference>
<gene>
    <name evidence="4" type="ORF">HRJ53_02830</name>
</gene>
<comment type="caution">
    <text evidence="4">The sequence shown here is derived from an EMBL/GenBank/DDBJ whole genome shotgun (WGS) entry which is preliminary data.</text>
</comment>
<dbReference type="InterPro" id="IPR050855">
    <property type="entry name" value="NDM-1-like"/>
</dbReference>
<dbReference type="EMBL" id="JACDQQ010000286">
    <property type="protein sequence ID" value="MBA0083907.1"/>
    <property type="molecule type" value="Genomic_DNA"/>
</dbReference>
<dbReference type="PROSITE" id="PS51318">
    <property type="entry name" value="TAT"/>
    <property type="match status" value="1"/>
</dbReference>
<sequence length="323" mass="35089">MATLNQHIMSRRGFCLCCMAATTVAATGGWLSPRQAFAEARNIVDLIRDDAAKAPIKVHKLRGNVSILEGSGGNIAVLTGADGKVFIDAGITVSRPRILEAANGLSRDPVKHLINTHWHFDHTDGNQWLNAEGAAIIAHENTHKHLLVAQRVEDWDFNFPSSPLPAVPSETFSSEKTLNLNRSTLHLKYYGPAHTDSDISVTIPEADILHCADTYWNGIYPFIDYSTGGNIDGMIKATDANVAAVTDKTIVIPGHGNPVSNKAELAAYRDMLVAIRDNVAKLKQQGRSLDETIAAKPTAAFDAKWGQFVITPALFTRLVYKGV</sequence>
<feature type="signal peptide" evidence="2">
    <location>
        <begin position="1"/>
        <end position="25"/>
    </location>
</feature>
<dbReference type="CDD" id="cd16282">
    <property type="entry name" value="metallo-hydrolase-like_MBL-fold"/>
    <property type="match status" value="1"/>
</dbReference>
<name>A0A7V8NML2_9BACT</name>
<accession>A0A7V8NML2</accession>
<dbReference type="InterPro" id="IPR006311">
    <property type="entry name" value="TAT_signal"/>
</dbReference>
<reference evidence="4" key="1">
    <citation type="submission" date="2020-06" db="EMBL/GenBank/DDBJ databases">
        <title>Legume-microbial interactions unlock mineral nutrients during tropical forest succession.</title>
        <authorList>
            <person name="Epihov D.Z."/>
        </authorList>
    </citation>
    <scope>NUCLEOTIDE SEQUENCE [LARGE SCALE GENOMIC DNA]</scope>
    <source>
        <strain evidence="4">Pan2503</strain>
    </source>
</reference>
<comment type="similarity">
    <text evidence="1">Belongs to the metallo-beta-lactamase superfamily. Class-B beta-lactamase family.</text>
</comment>
<evidence type="ECO:0000313" key="4">
    <source>
        <dbReference type="EMBL" id="MBA0083907.1"/>
    </source>
</evidence>
<keyword evidence="5" id="KW-1185">Reference proteome</keyword>
<evidence type="ECO:0000259" key="3">
    <source>
        <dbReference type="SMART" id="SM00849"/>
    </source>
</evidence>
<organism evidence="4 5">
    <name type="scientific">Candidatus Acidiferrum panamense</name>
    <dbReference type="NCBI Taxonomy" id="2741543"/>
    <lineage>
        <taxon>Bacteria</taxon>
        <taxon>Pseudomonadati</taxon>
        <taxon>Acidobacteriota</taxon>
        <taxon>Terriglobia</taxon>
        <taxon>Candidatus Acidiferrales</taxon>
        <taxon>Candidatus Acidiferrum</taxon>
    </lineage>
</organism>
<feature type="chain" id="PRO_5030539999" evidence="2">
    <location>
        <begin position="26"/>
        <end position="323"/>
    </location>
</feature>
<dbReference type="SMART" id="SM00849">
    <property type="entry name" value="Lactamase_B"/>
    <property type="match status" value="1"/>
</dbReference>
<keyword evidence="2" id="KW-0732">Signal</keyword>
<dbReference type="AlphaFoldDB" id="A0A7V8NML2"/>
<dbReference type="SUPFAM" id="SSF56281">
    <property type="entry name" value="Metallo-hydrolase/oxidoreductase"/>
    <property type="match status" value="1"/>
</dbReference>
<dbReference type="Pfam" id="PF00753">
    <property type="entry name" value="Lactamase_B"/>
    <property type="match status" value="1"/>
</dbReference>
<protein>
    <submittedName>
        <fullName evidence="4">MBL fold metallo-hydrolase</fullName>
    </submittedName>
</protein>
<evidence type="ECO:0000256" key="1">
    <source>
        <dbReference type="ARBA" id="ARBA00005250"/>
    </source>
</evidence>